<dbReference type="InterPro" id="IPR042099">
    <property type="entry name" value="ANL_N_sf"/>
</dbReference>
<dbReference type="NCBIfam" id="TIGR03089">
    <property type="entry name" value="TIGR03089 family protein"/>
    <property type="match status" value="1"/>
</dbReference>
<accession>A0A7W8TR49</accession>
<evidence type="ECO:0000313" key="3">
    <source>
        <dbReference type="Proteomes" id="UP000580797"/>
    </source>
</evidence>
<dbReference type="RefSeq" id="WP_183662873.1">
    <property type="nucleotide sequence ID" value="NZ_BAAARH010000009.1"/>
</dbReference>
<dbReference type="EMBL" id="JACHDR010000001">
    <property type="protein sequence ID" value="MBB5511397.1"/>
    <property type="molecule type" value="Genomic_DNA"/>
</dbReference>
<sequence length="252" mass="27582">MTATPDTYAEHIFSRLRQQNHPALVWYSADGERIELSGRVFDNWVAKSANFLREQFDVEAGQTVGLHVKTHWKSLAFAFAVLQTGATIAAPDRTSVDLLFTDDPELADELNHSGETLVVTLPSLAFAYPGDLAPHLTDYSAEVRAFADYFAPEPVAADALALDSLSGPLTYIEFMDAVTTRMGALHSNPNASPDAPLVALMRTETFGPRPDYRAAMVDAAAVWVLGGTVILVDLDKEVTDRMRSDERIALEL</sequence>
<comment type="caution">
    <text evidence="2">The sequence shown here is derived from an EMBL/GenBank/DDBJ whole genome shotgun (WGS) entry which is preliminary data.</text>
</comment>
<organism evidence="2 3">
    <name type="scientific">Neomicrococcus aestuarii</name>
    <dbReference type="NCBI Taxonomy" id="556325"/>
    <lineage>
        <taxon>Bacteria</taxon>
        <taxon>Bacillati</taxon>
        <taxon>Actinomycetota</taxon>
        <taxon>Actinomycetes</taxon>
        <taxon>Micrococcales</taxon>
        <taxon>Micrococcaceae</taxon>
        <taxon>Neomicrococcus</taxon>
    </lineage>
</organism>
<dbReference type="Gene3D" id="3.40.50.12780">
    <property type="entry name" value="N-terminal domain of ligase-like"/>
    <property type="match status" value="1"/>
</dbReference>
<dbReference type="Pfam" id="PF00501">
    <property type="entry name" value="AMP-binding"/>
    <property type="match status" value="1"/>
</dbReference>
<dbReference type="Proteomes" id="UP000580797">
    <property type="component" value="Unassembled WGS sequence"/>
</dbReference>
<evidence type="ECO:0000259" key="1">
    <source>
        <dbReference type="Pfam" id="PF00501"/>
    </source>
</evidence>
<protein>
    <submittedName>
        <fullName evidence="2">Uncharacterized protein (TIGR03089 family)</fullName>
    </submittedName>
</protein>
<proteinExistence type="predicted"/>
<dbReference type="SUPFAM" id="SSF56801">
    <property type="entry name" value="Acetyl-CoA synthetase-like"/>
    <property type="match status" value="1"/>
</dbReference>
<feature type="domain" description="AMP-dependent synthetase/ligase" evidence="1">
    <location>
        <begin position="17"/>
        <end position="127"/>
    </location>
</feature>
<dbReference type="AlphaFoldDB" id="A0A7W8TR49"/>
<reference evidence="2 3" key="1">
    <citation type="submission" date="2020-08" db="EMBL/GenBank/DDBJ databases">
        <title>Sequencing the genomes of 1000 actinobacteria strains.</title>
        <authorList>
            <person name="Klenk H.-P."/>
        </authorList>
    </citation>
    <scope>NUCLEOTIDE SEQUENCE [LARGE SCALE GENOMIC DNA]</scope>
    <source>
        <strain evidence="2 3">DSM 105783</strain>
    </source>
</reference>
<dbReference type="InterPro" id="IPR000873">
    <property type="entry name" value="AMP-dep_synth/lig_dom"/>
</dbReference>
<evidence type="ECO:0000313" key="2">
    <source>
        <dbReference type="EMBL" id="MBB5511397.1"/>
    </source>
</evidence>
<dbReference type="InterPro" id="IPR017523">
    <property type="entry name" value="Rv3268"/>
</dbReference>
<gene>
    <name evidence="2" type="ORF">HD598_000084</name>
</gene>
<name>A0A7W8TR49_9MICC</name>